<evidence type="ECO:0000313" key="8">
    <source>
        <dbReference type="Proteomes" id="UP000265040"/>
    </source>
</evidence>
<dbReference type="GO" id="GO:0016529">
    <property type="term" value="C:sarcoplasmic reticulum"/>
    <property type="evidence" value="ECO:0007669"/>
    <property type="project" value="TreeGrafter"/>
</dbReference>
<gene>
    <name evidence="7" type="primary">AKAP6</name>
</gene>
<dbReference type="PANTHER" id="PTHR14514">
    <property type="entry name" value="PKA ANCHORING PROTEIN"/>
    <property type="match status" value="1"/>
</dbReference>
<comment type="subcellular location">
    <subcellularLocation>
        <location evidence="1">Nucleus membrane</location>
    </subcellularLocation>
</comment>
<evidence type="ECO:0000256" key="2">
    <source>
        <dbReference type="ARBA" id="ARBA00022553"/>
    </source>
</evidence>
<keyword evidence="4" id="KW-0472">Membrane</keyword>
<keyword evidence="2" id="KW-0597">Phosphoprotein</keyword>
<protein>
    <submittedName>
        <fullName evidence="7">Uncharacterized protein</fullName>
    </submittedName>
</protein>
<dbReference type="Ensembl" id="ENSATET00000024180.2">
    <property type="protein sequence ID" value="ENSATEP00000023795.2"/>
    <property type="gene ID" value="ENSATEG00000016454.2"/>
</dbReference>
<feature type="region of interest" description="Disordered" evidence="6">
    <location>
        <begin position="564"/>
        <end position="601"/>
    </location>
</feature>
<dbReference type="InParanoid" id="A0A3Q1ITN5"/>
<dbReference type="SUPFAM" id="SSF46966">
    <property type="entry name" value="Spectrin repeat"/>
    <property type="match status" value="3"/>
</dbReference>
<reference evidence="7" key="2">
    <citation type="submission" date="2025-08" db="UniProtKB">
        <authorList>
            <consortium name="Ensembl"/>
        </authorList>
    </citation>
    <scope>IDENTIFICATION</scope>
</reference>
<evidence type="ECO:0000256" key="5">
    <source>
        <dbReference type="ARBA" id="ARBA00023242"/>
    </source>
</evidence>
<dbReference type="SMART" id="SM00150">
    <property type="entry name" value="SPEC"/>
    <property type="match status" value="2"/>
</dbReference>
<dbReference type="PANTHER" id="PTHR14514:SF2">
    <property type="entry name" value="A-KINASE ANCHOR PROTEIN 6"/>
    <property type="match status" value="1"/>
</dbReference>
<name>A0A3Q1ITN5_ANATE</name>
<evidence type="ECO:0000256" key="1">
    <source>
        <dbReference type="ARBA" id="ARBA00004126"/>
    </source>
</evidence>
<reference evidence="7" key="1">
    <citation type="submission" date="2021-04" db="EMBL/GenBank/DDBJ databases">
        <authorList>
            <consortium name="Wellcome Sanger Institute Data Sharing"/>
        </authorList>
    </citation>
    <scope>NUCLEOTIDE SEQUENCE [LARGE SCALE GENOMIC DNA]</scope>
</reference>
<dbReference type="STRING" id="64144.ENSATEP00000023795"/>
<dbReference type="GO" id="GO:0051018">
    <property type="term" value="F:protein kinase A binding"/>
    <property type="evidence" value="ECO:0007669"/>
    <property type="project" value="TreeGrafter"/>
</dbReference>
<dbReference type="Pfam" id="PF00435">
    <property type="entry name" value="Spectrin"/>
    <property type="match status" value="1"/>
</dbReference>
<reference evidence="7" key="3">
    <citation type="submission" date="2025-09" db="UniProtKB">
        <authorList>
            <consortium name="Ensembl"/>
        </authorList>
    </citation>
    <scope>IDENTIFICATION</scope>
</reference>
<dbReference type="OrthoDB" id="10041151at2759"/>
<dbReference type="InterPro" id="IPR018159">
    <property type="entry name" value="Spectrin/alpha-actinin"/>
</dbReference>
<evidence type="ECO:0000256" key="4">
    <source>
        <dbReference type="ARBA" id="ARBA00023136"/>
    </source>
</evidence>
<proteinExistence type="predicted"/>
<dbReference type="GO" id="GO:0044325">
    <property type="term" value="F:transmembrane transporter binding"/>
    <property type="evidence" value="ECO:0007669"/>
    <property type="project" value="TreeGrafter"/>
</dbReference>
<dbReference type="Gene3D" id="1.20.58.60">
    <property type="match status" value="2"/>
</dbReference>
<dbReference type="AlphaFoldDB" id="A0A3Q1ITN5"/>
<feature type="region of interest" description="Disordered" evidence="6">
    <location>
        <begin position="223"/>
        <end position="257"/>
    </location>
</feature>
<keyword evidence="5" id="KW-0539">Nucleus</keyword>
<evidence type="ECO:0000256" key="3">
    <source>
        <dbReference type="ARBA" id="ARBA00022737"/>
    </source>
</evidence>
<dbReference type="GeneTree" id="ENSGT00810000125473"/>
<keyword evidence="8" id="KW-1185">Reference proteome</keyword>
<dbReference type="CDD" id="cd00176">
    <property type="entry name" value="SPEC"/>
    <property type="match status" value="1"/>
</dbReference>
<sequence length="1059" mass="120612">HIMSIVALSPVAPEPLSPMITSITPVTPTLDPTASTSLTAKPPPLHTGADWKVVLHLPEIEKWLRATSDRVTQLTHSVGQDSDNRHVDVHLVQLKDICEDISDHVEQIHALLETEFSLKLLSYSVNIIVDIRTVQLLWHQLRVSVLVLKERLLQGLQDSNGNYTRQTDILQAFRQDQQQTRLDALTEVDDCGQLTIRCSQDYFSLDCGITAFELCDYSPSDEPEARGRELDCEDPSQTQEVDRVQDPNSELGPVESAGPCLLNHELHSSLPELTTPTDSKNHNCLSQLPIMQCGMPNSNENAKRPLQGVSHSTEVSPTQPSLPKRAALFSDRGTTVEDSRCGLGKVSPHPGLQFQAELSRSTPSLMDPPDRSKFWLELDSVYPENVSQSYESLQVCPSLICTCVVEVEPKNIFISVTQLYPDFLFFTAVVTVTVIALRSVQSAKLAENVLFPRNKYWKSKVFLKAKTSDDFSFLSSFPLKQAQVSEHWYGSEEFLALPAQLRKTEMLAIKLESLAQSIPLDGLQDVDDWDLTELNPDIFLYSPFHQLPYRRNLVSRFSPTSSSDIAPSLDESIESGPLSDLQSEDDEGRRSAELTAPSVNGLGGSSLVQKLVEDIQSQHKDPDIWKKIECFVKQLDGFILWLQEALDSTENWTQPRQDLDSLRVYLDTHLSFKLNVDSRSALKENIMEEGRALLAVITSHQSGLKDILHMVSSQWDQLQRQIRRQHGWMLRTVRCIQARLLYTGQSHEFFTALGDPSTNRQSLCPCEAQRAALEQMAIKLSSLHYAPFTNRRHCSQLGRNYSLQEFEAEYQELWDWLMDMDAMVTDSHQLMMSEEQRHHLFKLMMMESRKTSLLGRAESLKRSSSELPSNFHHKMHNLKHTWRQLEVTHTESSNPRSALSPLTTSLLEQLEARIKELKAWLRDTELLIFNSCLRQDKDASEQLQSFKSLSSEVRARRRGVSSVLKLCQKLLQQSQHREALQLLSINLERRWEAIVMQALQWQNRLKRELGEHCSVSVTELMFCEISVNYVTNTHTHLFICSSCKYNWSINKESKKQYKN</sequence>
<keyword evidence="3" id="KW-0677">Repeat</keyword>
<evidence type="ECO:0000256" key="6">
    <source>
        <dbReference type="SAM" id="MobiDB-lite"/>
    </source>
</evidence>
<dbReference type="Proteomes" id="UP000265040">
    <property type="component" value="Chromosome 22"/>
</dbReference>
<accession>A0A3Q1ITN5</accession>
<dbReference type="InterPro" id="IPR002017">
    <property type="entry name" value="Spectrin_repeat"/>
</dbReference>
<dbReference type="GO" id="GO:0048471">
    <property type="term" value="C:perinuclear region of cytoplasm"/>
    <property type="evidence" value="ECO:0007669"/>
    <property type="project" value="TreeGrafter"/>
</dbReference>
<organism evidence="7 8">
    <name type="scientific">Anabas testudineus</name>
    <name type="common">Climbing perch</name>
    <name type="synonym">Anthias testudineus</name>
    <dbReference type="NCBI Taxonomy" id="64144"/>
    <lineage>
        <taxon>Eukaryota</taxon>
        <taxon>Metazoa</taxon>
        <taxon>Chordata</taxon>
        <taxon>Craniata</taxon>
        <taxon>Vertebrata</taxon>
        <taxon>Euteleostomi</taxon>
        <taxon>Actinopterygii</taxon>
        <taxon>Neopterygii</taxon>
        <taxon>Teleostei</taxon>
        <taxon>Neoteleostei</taxon>
        <taxon>Acanthomorphata</taxon>
        <taxon>Anabantaria</taxon>
        <taxon>Anabantiformes</taxon>
        <taxon>Anabantoidei</taxon>
        <taxon>Anabantidae</taxon>
        <taxon>Anabas</taxon>
    </lineage>
</organism>
<evidence type="ECO:0000313" key="7">
    <source>
        <dbReference type="Ensembl" id="ENSATEP00000023795.2"/>
    </source>
</evidence>